<dbReference type="EMBL" id="AMFJ01000133">
    <property type="protein sequence ID" value="EKE29628.1"/>
    <property type="molecule type" value="Genomic_DNA"/>
</dbReference>
<evidence type="ECO:0000313" key="3">
    <source>
        <dbReference type="EMBL" id="EKE29628.1"/>
    </source>
</evidence>
<dbReference type="AlphaFoldDB" id="K2G366"/>
<keyword evidence="1" id="KW-0175">Coiled coil</keyword>
<name>K2G366_9BACT</name>
<keyword evidence="2" id="KW-0812">Transmembrane</keyword>
<organism evidence="3">
    <name type="scientific">uncultured bacterium</name>
    <name type="common">gcode 4</name>
    <dbReference type="NCBI Taxonomy" id="1234023"/>
    <lineage>
        <taxon>Bacteria</taxon>
        <taxon>environmental samples</taxon>
    </lineage>
</organism>
<evidence type="ECO:0000256" key="2">
    <source>
        <dbReference type="SAM" id="Phobius"/>
    </source>
</evidence>
<gene>
    <name evidence="3" type="ORF">ACD_2C00133G0004</name>
</gene>
<keyword evidence="2" id="KW-0472">Membrane</keyword>
<evidence type="ECO:0000256" key="1">
    <source>
        <dbReference type="SAM" id="Coils"/>
    </source>
</evidence>
<feature type="coiled-coil region" evidence="1">
    <location>
        <begin position="191"/>
        <end position="225"/>
    </location>
</feature>
<reference evidence="3" key="1">
    <citation type="journal article" date="2012" name="Science">
        <title>Fermentation, hydrogen, and sulfur metabolism in multiple uncultivated bacterial phyla.</title>
        <authorList>
            <person name="Wrighton K.C."/>
            <person name="Thomas B.C."/>
            <person name="Sharon I."/>
            <person name="Miller C.S."/>
            <person name="Castelle C.J."/>
            <person name="VerBerkmoes N.C."/>
            <person name="Wilkins M.J."/>
            <person name="Hettich R.L."/>
            <person name="Lipton M.S."/>
            <person name="Williams K.H."/>
            <person name="Long P.E."/>
            <person name="Banfield J.F."/>
        </authorList>
    </citation>
    <scope>NUCLEOTIDE SEQUENCE [LARGE SCALE GENOMIC DNA]</scope>
</reference>
<feature type="transmembrane region" description="Helical" evidence="2">
    <location>
        <begin position="776"/>
        <end position="793"/>
    </location>
</feature>
<accession>K2G366</accession>
<proteinExistence type="predicted"/>
<sequence length="950" mass="110887">MTIQETLEKKAEWYIKQKIDEKLGSTDVTINSLTDLKKELNLWNLDTSKLEAIFKEPIKTSKENLRKLQANLLGTDEEKLKELEKFILDKTKITAETADKTKDLQKKVAIWAASLAAVAAVGAWLSSETVREGFHAKMEEVKWAEWWDKLWKLWEFFDWWAGIFNSFKALIAVKVPFLAKWLGWDANEIAAEAAKKTAEKWEAIATEAKSEAEKAKSEAEKLSELNSPESWAKRKDDLTRRLSERWGVDINTANNKAKFESCWERYMNNIWKDIKEGERKIKAGEAFYMLDTATEFPVETFKFMVSLVTSWLIPKEAIVIEAKAAWEMAFRYWIESWKTIIGLWNNWLEDFFWEISLHNMGKAYSELDSNEKLFLWNIINRKLATMTMLLGATAWMVMDSTYLIATWHERVWVLSWTMTFNSAIWKYDKVAEWIEELVRKTGGTMTDAAVKIREDLVFLHTQTKITECYLKSWEDTGKFVTELRWLATANKWIINTEVIDDLLRKMPDTAKGLSSYQKNIAEVVWRQQPLELGLFKNLTWKAERFAKWMFADANLWWDDILKRTNLTRTTLSEAVVNRWKCLEMFSRLKNCFKIAPLPWAVNNSMMSVHINNVDEFNKVLSYGSLNMKNLVAWLFRNLPIIIVGYNAMALGKTAEDKLSSTAYGLSTLIPFAWPILIMRHGTKLENWTMPNTCDMLVGGALLTFDTFQLIKIISTKWLNIASAAEFFGRPVLMMKDLAWGVLQTWYWACRIGVWAYEAWKAWTLAEAAIPFMKNHIAWVVVLWAVAVLGYYLYNWEVPPDKIIEKLKADWFIDKDWNLVAGKIKSSFGSLKNEQKNLISTIIVESCLNWPIHTANALAAWTWAKLTNKQFEIKPDWAQTKILFKSIWTVQDRNNIRDAFSQLWINVEFAYSPESMREFAREFKEKWKTKNEFIASMNELGVDWNPERYYS</sequence>
<protein>
    <submittedName>
        <fullName evidence="3">Uncharacterized protein</fullName>
    </submittedName>
</protein>
<feature type="transmembrane region" description="Helical" evidence="2">
    <location>
        <begin position="108"/>
        <end position="125"/>
    </location>
</feature>
<comment type="caution">
    <text evidence="3">The sequence shown here is derived from an EMBL/GenBank/DDBJ whole genome shotgun (WGS) entry which is preliminary data.</text>
</comment>
<keyword evidence="2" id="KW-1133">Transmembrane helix</keyword>